<dbReference type="InParanoid" id="A0A5C3NTE5"/>
<sequence length="217" mass="22902">MTLATTENVDYTSSFKNGSTDRVNEAEAGGPATGGEATSDAQPRGPRTNGAAEDPAGADTESDVSDDEDSTTKSAADSRLRDESDGRTLTCLLYAPSILDYSNKQLEQGIAARTIRFQWPDTPGGVLADGMPLFAAAAEPRTEVGGDEWAETYLLSALLQVLAAQKTKFEGSLPVVADRIWRAPMEAGEEQPASAPALCIVETMLANVWNSDGDPCL</sequence>
<protein>
    <submittedName>
        <fullName evidence="2">Uncharacterized protein</fullName>
    </submittedName>
</protein>
<dbReference type="Proteomes" id="UP000308197">
    <property type="component" value="Unassembled WGS sequence"/>
</dbReference>
<accession>A0A5C3NTE5</accession>
<feature type="compositionally biased region" description="Acidic residues" evidence="1">
    <location>
        <begin position="60"/>
        <end position="69"/>
    </location>
</feature>
<reference evidence="2 3" key="1">
    <citation type="journal article" date="2019" name="Nat. Ecol. Evol.">
        <title>Megaphylogeny resolves global patterns of mushroom evolution.</title>
        <authorList>
            <person name="Varga T."/>
            <person name="Krizsan K."/>
            <person name="Foldi C."/>
            <person name="Dima B."/>
            <person name="Sanchez-Garcia M."/>
            <person name="Sanchez-Ramirez S."/>
            <person name="Szollosi G.J."/>
            <person name="Szarkandi J.G."/>
            <person name="Papp V."/>
            <person name="Albert L."/>
            <person name="Andreopoulos W."/>
            <person name="Angelini C."/>
            <person name="Antonin V."/>
            <person name="Barry K.W."/>
            <person name="Bougher N.L."/>
            <person name="Buchanan P."/>
            <person name="Buyck B."/>
            <person name="Bense V."/>
            <person name="Catcheside P."/>
            <person name="Chovatia M."/>
            <person name="Cooper J."/>
            <person name="Damon W."/>
            <person name="Desjardin D."/>
            <person name="Finy P."/>
            <person name="Geml J."/>
            <person name="Haridas S."/>
            <person name="Hughes K."/>
            <person name="Justo A."/>
            <person name="Karasinski D."/>
            <person name="Kautmanova I."/>
            <person name="Kiss B."/>
            <person name="Kocsube S."/>
            <person name="Kotiranta H."/>
            <person name="LaButti K.M."/>
            <person name="Lechner B.E."/>
            <person name="Liimatainen K."/>
            <person name="Lipzen A."/>
            <person name="Lukacs Z."/>
            <person name="Mihaltcheva S."/>
            <person name="Morgado L.N."/>
            <person name="Niskanen T."/>
            <person name="Noordeloos M.E."/>
            <person name="Ohm R.A."/>
            <person name="Ortiz-Santana B."/>
            <person name="Ovrebo C."/>
            <person name="Racz N."/>
            <person name="Riley R."/>
            <person name="Savchenko A."/>
            <person name="Shiryaev A."/>
            <person name="Soop K."/>
            <person name="Spirin V."/>
            <person name="Szebenyi C."/>
            <person name="Tomsovsky M."/>
            <person name="Tulloss R.E."/>
            <person name="Uehling J."/>
            <person name="Grigoriev I.V."/>
            <person name="Vagvolgyi C."/>
            <person name="Papp T."/>
            <person name="Martin F.M."/>
            <person name="Miettinen O."/>
            <person name="Hibbett D.S."/>
            <person name="Nagy L.G."/>
        </authorList>
    </citation>
    <scope>NUCLEOTIDE SEQUENCE [LARGE SCALE GENOMIC DNA]</scope>
    <source>
        <strain evidence="2 3">HHB13444</strain>
    </source>
</reference>
<dbReference type="AlphaFoldDB" id="A0A5C3NTE5"/>
<evidence type="ECO:0000313" key="3">
    <source>
        <dbReference type="Proteomes" id="UP000308197"/>
    </source>
</evidence>
<feature type="compositionally biased region" description="Polar residues" evidence="1">
    <location>
        <begin position="1"/>
        <end position="21"/>
    </location>
</feature>
<dbReference type="EMBL" id="ML211919">
    <property type="protein sequence ID" value="TFK79837.1"/>
    <property type="molecule type" value="Genomic_DNA"/>
</dbReference>
<name>A0A5C3NTE5_9APHY</name>
<feature type="region of interest" description="Disordered" evidence="1">
    <location>
        <begin position="1"/>
        <end position="82"/>
    </location>
</feature>
<organism evidence="2 3">
    <name type="scientific">Polyporus arcularius HHB13444</name>
    <dbReference type="NCBI Taxonomy" id="1314778"/>
    <lineage>
        <taxon>Eukaryota</taxon>
        <taxon>Fungi</taxon>
        <taxon>Dikarya</taxon>
        <taxon>Basidiomycota</taxon>
        <taxon>Agaricomycotina</taxon>
        <taxon>Agaricomycetes</taxon>
        <taxon>Polyporales</taxon>
        <taxon>Polyporaceae</taxon>
        <taxon>Polyporus</taxon>
    </lineage>
</organism>
<proteinExistence type="predicted"/>
<evidence type="ECO:0000313" key="2">
    <source>
        <dbReference type="EMBL" id="TFK79837.1"/>
    </source>
</evidence>
<gene>
    <name evidence="2" type="ORF">K466DRAFT_605832</name>
</gene>
<keyword evidence="3" id="KW-1185">Reference proteome</keyword>
<feature type="compositionally biased region" description="Low complexity" evidence="1">
    <location>
        <begin position="26"/>
        <end position="38"/>
    </location>
</feature>
<evidence type="ECO:0000256" key="1">
    <source>
        <dbReference type="SAM" id="MobiDB-lite"/>
    </source>
</evidence>